<dbReference type="EMBL" id="GBRH01206378">
    <property type="protein sequence ID" value="JAD91517.1"/>
    <property type="molecule type" value="Transcribed_RNA"/>
</dbReference>
<name>A0A0A9E6B7_ARUDO</name>
<dbReference type="AlphaFoldDB" id="A0A0A9E6B7"/>
<sequence>MSSGMKEWLRKFGLDQRHLLYLKNLQVAVSPPLLLSFPDSFGTGKGPANLVIFQIAMGWHVLKSPGQISTVPDKLHNWRVQKFSEVHILLLACS</sequence>
<accession>A0A0A9E6B7</accession>
<protein>
    <submittedName>
        <fullName evidence="1">Uncharacterized protein</fullName>
    </submittedName>
</protein>
<evidence type="ECO:0000313" key="1">
    <source>
        <dbReference type="EMBL" id="JAD91517.1"/>
    </source>
</evidence>
<organism evidence="1">
    <name type="scientific">Arundo donax</name>
    <name type="common">Giant reed</name>
    <name type="synonym">Donax arundinaceus</name>
    <dbReference type="NCBI Taxonomy" id="35708"/>
    <lineage>
        <taxon>Eukaryota</taxon>
        <taxon>Viridiplantae</taxon>
        <taxon>Streptophyta</taxon>
        <taxon>Embryophyta</taxon>
        <taxon>Tracheophyta</taxon>
        <taxon>Spermatophyta</taxon>
        <taxon>Magnoliopsida</taxon>
        <taxon>Liliopsida</taxon>
        <taxon>Poales</taxon>
        <taxon>Poaceae</taxon>
        <taxon>PACMAD clade</taxon>
        <taxon>Arundinoideae</taxon>
        <taxon>Arundineae</taxon>
        <taxon>Arundo</taxon>
    </lineage>
</organism>
<proteinExistence type="predicted"/>
<reference evidence="1" key="2">
    <citation type="journal article" date="2015" name="Data Brief">
        <title>Shoot transcriptome of the giant reed, Arundo donax.</title>
        <authorList>
            <person name="Barrero R.A."/>
            <person name="Guerrero F.D."/>
            <person name="Moolhuijzen P."/>
            <person name="Goolsby J.A."/>
            <person name="Tidwell J."/>
            <person name="Bellgard S.E."/>
            <person name="Bellgard M.I."/>
        </authorList>
    </citation>
    <scope>NUCLEOTIDE SEQUENCE</scope>
    <source>
        <tissue evidence="1">Shoot tissue taken approximately 20 cm above the soil surface</tissue>
    </source>
</reference>
<reference evidence="1" key="1">
    <citation type="submission" date="2014-09" db="EMBL/GenBank/DDBJ databases">
        <authorList>
            <person name="Magalhaes I.L.F."/>
            <person name="Oliveira U."/>
            <person name="Santos F.R."/>
            <person name="Vidigal T.H.D.A."/>
            <person name="Brescovit A.D."/>
            <person name="Santos A.J."/>
        </authorList>
    </citation>
    <scope>NUCLEOTIDE SEQUENCE</scope>
    <source>
        <tissue evidence="1">Shoot tissue taken approximately 20 cm above the soil surface</tissue>
    </source>
</reference>